<sequence length="189" mass="20977">MASLAQIRAPAHKLKGLRFDSWSRVRTWIAGLIPSPGGGRAGGNQLMCLSHINVSLSLPLSLPLYLTSNGQISLSEDLKKFFLMNISFCLFPLKTFISFHCLEDKDEFLVMVDEALNGLAPPPSLASLPSCVPSLSEPQHTSLLLGSCIWKILICHRDFAHAVFPVWNDFLVNSYHPAQRSLGSFFFQF</sequence>
<gene>
    <name evidence="1" type="ORF">HJG59_010114</name>
</gene>
<name>A0A7J8BN47_MOLMO</name>
<keyword evidence="2" id="KW-1185">Reference proteome</keyword>
<dbReference type="Proteomes" id="UP000550707">
    <property type="component" value="Unassembled WGS sequence"/>
</dbReference>
<organism evidence="1 2">
    <name type="scientific">Molossus molossus</name>
    <name type="common">Pallas' mastiff bat</name>
    <name type="synonym">Vespertilio molossus</name>
    <dbReference type="NCBI Taxonomy" id="27622"/>
    <lineage>
        <taxon>Eukaryota</taxon>
        <taxon>Metazoa</taxon>
        <taxon>Chordata</taxon>
        <taxon>Craniata</taxon>
        <taxon>Vertebrata</taxon>
        <taxon>Euteleostomi</taxon>
        <taxon>Mammalia</taxon>
        <taxon>Eutheria</taxon>
        <taxon>Laurasiatheria</taxon>
        <taxon>Chiroptera</taxon>
        <taxon>Yangochiroptera</taxon>
        <taxon>Molossidae</taxon>
        <taxon>Molossus</taxon>
    </lineage>
</organism>
<accession>A0A7J8BN47</accession>
<protein>
    <submittedName>
        <fullName evidence="1">Uncharacterized protein</fullName>
    </submittedName>
</protein>
<reference evidence="1 2" key="1">
    <citation type="journal article" date="2020" name="Nature">
        <title>Six reference-quality genomes reveal evolution of bat adaptations.</title>
        <authorList>
            <person name="Jebb D."/>
            <person name="Huang Z."/>
            <person name="Pippel M."/>
            <person name="Hughes G.M."/>
            <person name="Lavrichenko K."/>
            <person name="Devanna P."/>
            <person name="Winkler S."/>
            <person name="Jermiin L.S."/>
            <person name="Skirmuntt E.C."/>
            <person name="Katzourakis A."/>
            <person name="Burkitt-Gray L."/>
            <person name="Ray D.A."/>
            <person name="Sullivan K.A.M."/>
            <person name="Roscito J.G."/>
            <person name="Kirilenko B.M."/>
            <person name="Davalos L.M."/>
            <person name="Corthals A.P."/>
            <person name="Power M.L."/>
            <person name="Jones G."/>
            <person name="Ransome R.D."/>
            <person name="Dechmann D.K.N."/>
            <person name="Locatelli A.G."/>
            <person name="Puechmaille S.J."/>
            <person name="Fedrigo O."/>
            <person name="Jarvis E.D."/>
            <person name="Hiller M."/>
            <person name="Vernes S.C."/>
            <person name="Myers E.W."/>
            <person name="Teeling E.C."/>
        </authorList>
    </citation>
    <scope>NUCLEOTIDE SEQUENCE [LARGE SCALE GENOMIC DNA]</scope>
    <source>
        <strain evidence="1">MMolMol1</strain>
        <tissue evidence="1">Muscle</tissue>
    </source>
</reference>
<evidence type="ECO:0000313" key="2">
    <source>
        <dbReference type="Proteomes" id="UP000550707"/>
    </source>
</evidence>
<proteinExistence type="predicted"/>
<dbReference type="InParanoid" id="A0A7J8BN47"/>
<dbReference type="AlphaFoldDB" id="A0A7J8BN47"/>
<evidence type="ECO:0000313" key="1">
    <source>
        <dbReference type="EMBL" id="KAF6399845.1"/>
    </source>
</evidence>
<dbReference type="EMBL" id="JACASF010000023">
    <property type="protein sequence ID" value="KAF6399845.1"/>
    <property type="molecule type" value="Genomic_DNA"/>
</dbReference>
<comment type="caution">
    <text evidence="1">The sequence shown here is derived from an EMBL/GenBank/DDBJ whole genome shotgun (WGS) entry which is preliminary data.</text>
</comment>